<keyword evidence="1" id="KW-0812">Transmembrane</keyword>
<evidence type="ECO:0008006" key="4">
    <source>
        <dbReference type="Google" id="ProtNLM"/>
    </source>
</evidence>
<sequence>MSDMASGQPYHAKPGDSLADPYNIPGIVLFLAGVVGLASTLTAAGYGFTDWIALGATATTLCFVASVTLLRLEHLRLRRLAQRCSPTPSEEPQPTD</sequence>
<accession>A0ABS0CYE3</accession>
<keyword evidence="1" id="KW-1133">Transmembrane helix</keyword>
<organism evidence="2 3">
    <name type="scientific">Nocardia amamiensis</name>
    <dbReference type="NCBI Taxonomy" id="404578"/>
    <lineage>
        <taxon>Bacteria</taxon>
        <taxon>Bacillati</taxon>
        <taxon>Actinomycetota</taxon>
        <taxon>Actinomycetes</taxon>
        <taxon>Mycobacteriales</taxon>
        <taxon>Nocardiaceae</taxon>
        <taxon>Nocardia</taxon>
    </lineage>
</organism>
<evidence type="ECO:0000256" key="1">
    <source>
        <dbReference type="SAM" id="Phobius"/>
    </source>
</evidence>
<evidence type="ECO:0000313" key="3">
    <source>
        <dbReference type="Proteomes" id="UP000702209"/>
    </source>
</evidence>
<feature type="transmembrane region" description="Helical" evidence="1">
    <location>
        <begin position="51"/>
        <end position="70"/>
    </location>
</feature>
<dbReference type="Proteomes" id="UP000702209">
    <property type="component" value="Unassembled WGS sequence"/>
</dbReference>
<feature type="transmembrane region" description="Helical" evidence="1">
    <location>
        <begin position="21"/>
        <end position="45"/>
    </location>
</feature>
<reference evidence="2 3" key="1">
    <citation type="submission" date="2020-10" db="EMBL/GenBank/DDBJ databases">
        <title>Identification of Nocardia species via Next-generation sequencing and recognition of intraspecies genetic diversity.</title>
        <authorList>
            <person name="Li P."/>
            <person name="Li P."/>
            <person name="Lu B."/>
        </authorList>
    </citation>
    <scope>NUCLEOTIDE SEQUENCE [LARGE SCALE GENOMIC DNA]</scope>
    <source>
        <strain evidence="2 3">BJ06-0157</strain>
    </source>
</reference>
<gene>
    <name evidence="2" type="ORF">IU459_28840</name>
</gene>
<comment type="caution">
    <text evidence="2">The sequence shown here is derived from an EMBL/GenBank/DDBJ whole genome shotgun (WGS) entry which is preliminary data.</text>
</comment>
<evidence type="ECO:0000313" key="2">
    <source>
        <dbReference type="EMBL" id="MBF6301515.1"/>
    </source>
</evidence>
<dbReference type="EMBL" id="JADLQX010000028">
    <property type="protein sequence ID" value="MBF6301515.1"/>
    <property type="molecule type" value="Genomic_DNA"/>
</dbReference>
<name>A0ABS0CYE3_9NOCA</name>
<protein>
    <recommendedName>
        <fullName evidence="4">UsfY protein</fullName>
    </recommendedName>
</protein>
<proteinExistence type="predicted"/>
<keyword evidence="3" id="KW-1185">Reference proteome</keyword>
<keyword evidence="1" id="KW-0472">Membrane</keyword>